<dbReference type="GO" id="GO:0005525">
    <property type="term" value="F:GTP binding"/>
    <property type="evidence" value="ECO:0007669"/>
    <property type="project" value="UniProtKB-KW"/>
</dbReference>
<sequence length="426" mass="48060">MMGEIGFASLPDQLHRKSVKRGFAFTLMVVGETGLGKSTMVNSLFLTDLYKDRKASDVRELTKKTVSIERKTVDIEEKGVKLKLTIVDTPGFGDGLNCQENWESIEKYVTDQFEKYLEAESGVNRRNIQDTRIHCCLYFIPPWGRGLRPLDIEFLKRLGNKVNIIPLIGKSDTLTPSESKTLKENVRKDIIKHGIQIYQFPETDDVMGDDDPSTKQEYEDMKQAVPFAVVGSDTVIELLGKKVRGRRYPWGIVDVENPDHSDFLKLRRLLISTHMQDLKESTHEIHYENYRSKAISSLKDRRSILPATDPLASDLLQKKDEEIRRMQDMLQQMSDRLRQVSTPSPASSERSLPGSLPAIPEQRTVFGGGVPSTYSHPPQLVRRSYSSSTSSTTTTTTNSKSHLPSSALGRPPPPPMAPEERDTILV</sequence>
<feature type="compositionally biased region" description="Low complexity" evidence="8">
    <location>
        <begin position="384"/>
        <end position="409"/>
    </location>
</feature>
<comment type="subcellular location">
    <subcellularLocation>
        <location evidence="1">Cleavage furrow</location>
    </subcellularLocation>
</comment>
<dbReference type="InterPro" id="IPR027417">
    <property type="entry name" value="P-loop_NTPase"/>
</dbReference>
<evidence type="ECO:0000256" key="8">
    <source>
        <dbReference type="SAM" id="MobiDB-lite"/>
    </source>
</evidence>
<gene>
    <name evidence="9" type="ORF">CTOB1V02_LOCUS1530</name>
</gene>
<keyword evidence="5 7" id="KW-0342">GTP-binding</keyword>
<dbReference type="PROSITE" id="PS51719">
    <property type="entry name" value="G_SEPTIN"/>
    <property type="match status" value="1"/>
</dbReference>
<dbReference type="Pfam" id="PF00735">
    <property type="entry name" value="Septin"/>
    <property type="match status" value="1"/>
</dbReference>
<dbReference type="SUPFAM" id="SSF52540">
    <property type="entry name" value="P-loop containing nucleoside triphosphate hydrolases"/>
    <property type="match status" value="1"/>
</dbReference>
<dbReference type="Gene3D" id="3.40.50.300">
    <property type="entry name" value="P-loop containing nucleotide triphosphate hydrolases"/>
    <property type="match status" value="1"/>
</dbReference>
<dbReference type="OrthoDB" id="416553at2759"/>
<name>A0A7R8ZLB0_9CRUS</name>
<dbReference type="AlphaFoldDB" id="A0A7R8ZLB0"/>
<accession>A0A7R8ZLB0</accession>
<dbReference type="GO" id="GO:0032154">
    <property type="term" value="C:cleavage furrow"/>
    <property type="evidence" value="ECO:0007669"/>
    <property type="project" value="UniProtKB-SubCell"/>
</dbReference>
<reference evidence="9" key="1">
    <citation type="submission" date="2020-11" db="EMBL/GenBank/DDBJ databases">
        <authorList>
            <person name="Tran Van P."/>
        </authorList>
    </citation>
    <scope>NUCLEOTIDE SEQUENCE</scope>
</reference>
<organism evidence="9">
    <name type="scientific">Cyprideis torosa</name>
    <dbReference type="NCBI Taxonomy" id="163714"/>
    <lineage>
        <taxon>Eukaryota</taxon>
        <taxon>Metazoa</taxon>
        <taxon>Ecdysozoa</taxon>
        <taxon>Arthropoda</taxon>
        <taxon>Crustacea</taxon>
        <taxon>Oligostraca</taxon>
        <taxon>Ostracoda</taxon>
        <taxon>Podocopa</taxon>
        <taxon>Podocopida</taxon>
        <taxon>Cytherocopina</taxon>
        <taxon>Cytheroidea</taxon>
        <taxon>Cytherideidae</taxon>
        <taxon>Cyprideis</taxon>
    </lineage>
</organism>
<evidence type="ECO:0000256" key="6">
    <source>
        <dbReference type="ARBA" id="ARBA00023306"/>
    </source>
</evidence>
<proteinExistence type="inferred from homology"/>
<dbReference type="GO" id="GO:0005856">
    <property type="term" value="C:cytoskeleton"/>
    <property type="evidence" value="ECO:0007669"/>
    <property type="project" value="UniProtKB-ARBA"/>
</dbReference>
<dbReference type="FunFam" id="3.40.50.300:FF:000162">
    <property type="entry name" value="septin-7 isoform X1"/>
    <property type="match status" value="1"/>
</dbReference>
<evidence type="ECO:0000313" key="9">
    <source>
        <dbReference type="EMBL" id="CAD7223548.1"/>
    </source>
</evidence>
<comment type="similarity">
    <text evidence="7">Belongs to the TRAFAC class TrmE-Era-EngA-EngB-Septin-like GTPase superfamily. Septin GTPase family.</text>
</comment>
<evidence type="ECO:0000256" key="2">
    <source>
        <dbReference type="ARBA" id="ARBA00022618"/>
    </source>
</evidence>
<evidence type="ECO:0000256" key="7">
    <source>
        <dbReference type="RuleBase" id="RU004560"/>
    </source>
</evidence>
<dbReference type="GO" id="GO:0051301">
    <property type="term" value="P:cell division"/>
    <property type="evidence" value="ECO:0007669"/>
    <property type="project" value="UniProtKB-KW"/>
</dbReference>
<feature type="region of interest" description="Disordered" evidence="8">
    <location>
        <begin position="335"/>
        <end position="426"/>
    </location>
</feature>
<keyword evidence="2" id="KW-0132">Cell division</keyword>
<dbReference type="PANTHER" id="PTHR18884">
    <property type="entry name" value="SEPTIN"/>
    <property type="match status" value="1"/>
</dbReference>
<keyword evidence="6" id="KW-0131">Cell cycle</keyword>
<evidence type="ECO:0000256" key="4">
    <source>
        <dbReference type="ARBA" id="ARBA00023054"/>
    </source>
</evidence>
<evidence type="ECO:0000256" key="5">
    <source>
        <dbReference type="ARBA" id="ARBA00023134"/>
    </source>
</evidence>
<evidence type="ECO:0000256" key="1">
    <source>
        <dbReference type="ARBA" id="ARBA00004626"/>
    </source>
</evidence>
<dbReference type="CDD" id="cd01850">
    <property type="entry name" value="CDC_Septin"/>
    <property type="match status" value="1"/>
</dbReference>
<feature type="compositionally biased region" description="Polar residues" evidence="8">
    <location>
        <begin position="335"/>
        <end position="350"/>
    </location>
</feature>
<dbReference type="InterPro" id="IPR016491">
    <property type="entry name" value="Septin"/>
</dbReference>
<keyword evidence="3 7" id="KW-0547">Nucleotide-binding</keyword>
<keyword evidence="4" id="KW-0175">Coiled coil</keyword>
<dbReference type="InterPro" id="IPR030379">
    <property type="entry name" value="G_SEPTIN_dom"/>
</dbReference>
<protein>
    <submittedName>
        <fullName evidence="9">Uncharacterized protein</fullName>
    </submittedName>
</protein>
<evidence type="ECO:0000256" key="3">
    <source>
        <dbReference type="ARBA" id="ARBA00022741"/>
    </source>
</evidence>
<dbReference type="EMBL" id="OB660220">
    <property type="protein sequence ID" value="CAD7223548.1"/>
    <property type="molecule type" value="Genomic_DNA"/>
</dbReference>